<evidence type="ECO:0000313" key="13">
    <source>
        <dbReference type="EMBL" id="BAL80404.1"/>
    </source>
</evidence>
<dbReference type="NCBIfam" id="NF001770">
    <property type="entry name" value="PRK00509.1"/>
    <property type="match status" value="1"/>
</dbReference>
<evidence type="ECO:0000256" key="1">
    <source>
        <dbReference type="ARBA" id="ARBA00004967"/>
    </source>
</evidence>
<dbReference type="PROSITE" id="PS00564">
    <property type="entry name" value="ARGININOSUCCIN_SYN_1"/>
    <property type="match status" value="1"/>
</dbReference>
<dbReference type="KEGG" id="cex:CSE_02780"/>
<keyword evidence="14" id="KW-1185">Reference proteome</keyword>
<feature type="binding site" evidence="10">
    <location>
        <begin position="8"/>
        <end position="16"/>
    </location>
    <ligand>
        <name>ATP</name>
        <dbReference type="ChEBI" id="CHEBI:30616"/>
    </ligand>
</feature>
<keyword evidence="5 10" id="KW-0055">Arginine biosynthesis</keyword>
<feature type="domain" description="Arginosuccinate synthase C-terminal" evidence="12">
    <location>
        <begin position="177"/>
        <end position="398"/>
    </location>
</feature>
<dbReference type="Gene3D" id="3.90.1260.10">
    <property type="entry name" value="Argininosuccinate synthetase, chain A, domain 2"/>
    <property type="match status" value="1"/>
</dbReference>
<dbReference type="InterPro" id="IPR001518">
    <property type="entry name" value="Arginosuc_synth"/>
</dbReference>
<dbReference type="OrthoDB" id="9801641at2"/>
<feature type="binding site" evidence="10">
    <location>
        <position position="90"/>
    </location>
    <ligand>
        <name>L-citrulline</name>
        <dbReference type="ChEBI" id="CHEBI:57743"/>
    </ligand>
</feature>
<keyword evidence="7 10" id="KW-0028">Amino-acid biosynthesis</keyword>
<dbReference type="Gene3D" id="1.20.5.470">
    <property type="entry name" value="Single helix bin"/>
    <property type="match status" value="1"/>
</dbReference>
<dbReference type="GO" id="GO:0000050">
    <property type="term" value="P:urea cycle"/>
    <property type="evidence" value="ECO:0007669"/>
    <property type="project" value="TreeGrafter"/>
</dbReference>
<comment type="subunit">
    <text evidence="2 10">Homotetramer.</text>
</comment>
<feature type="binding site" evidence="10">
    <location>
        <position position="121"/>
    </location>
    <ligand>
        <name>L-citrulline</name>
        <dbReference type="ChEBI" id="CHEBI:57743"/>
    </ligand>
</feature>
<comment type="caution">
    <text evidence="10">Lacks conserved residue(s) required for the propagation of feature annotation.</text>
</comment>
<evidence type="ECO:0000313" key="14">
    <source>
        <dbReference type="Proteomes" id="UP000004793"/>
    </source>
</evidence>
<dbReference type="FunFam" id="3.40.50.620:FF:000019">
    <property type="entry name" value="Argininosuccinate synthase"/>
    <property type="match status" value="1"/>
</dbReference>
<dbReference type="EMBL" id="AP012051">
    <property type="protein sequence ID" value="BAL80404.1"/>
    <property type="molecule type" value="Genomic_DNA"/>
</dbReference>
<evidence type="ECO:0000256" key="8">
    <source>
        <dbReference type="ARBA" id="ARBA00022741"/>
    </source>
</evidence>
<feature type="binding site" evidence="10">
    <location>
        <position position="268"/>
    </location>
    <ligand>
        <name>L-citrulline</name>
        <dbReference type="ChEBI" id="CHEBI:57743"/>
    </ligand>
</feature>
<keyword evidence="9 10" id="KW-0067">ATP-binding</keyword>
<reference evidence="13 14" key="1">
    <citation type="submission" date="2011-01" db="EMBL/GenBank/DDBJ databases">
        <title>Whole genome sequence of Caldisericum exile AZM16c01.</title>
        <authorList>
            <person name="Narita-Yamada S."/>
            <person name="Kawakoshi A."/>
            <person name="Nakamura S."/>
            <person name="Sasagawa M."/>
            <person name="Fukada J."/>
            <person name="Sekine M."/>
            <person name="Kato Y."/>
            <person name="Fukai R."/>
            <person name="Sasaki K."/>
            <person name="Hanamaki A."/>
            <person name="Narita H."/>
            <person name="Konno Y."/>
            <person name="Mori K."/>
            <person name="Yamazaki S."/>
            <person name="Suzuki K."/>
            <person name="Fujita N."/>
        </authorList>
    </citation>
    <scope>NUCLEOTIDE SEQUENCE [LARGE SCALE GENOMIC DNA]</scope>
    <source>
        <strain evidence="14">DSM 21853 / NBRC 104410 / AZM16c01</strain>
    </source>
</reference>
<dbReference type="GO" id="GO:0000053">
    <property type="term" value="P:argininosuccinate metabolic process"/>
    <property type="evidence" value="ECO:0007669"/>
    <property type="project" value="TreeGrafter"/>
</dbReference>
<dbReference type="InterPro" id="IPR018223">
    <property type="entry name" value="Arginosuc_synth_CS"/>
</dbReference>
<dbReference type="GO" id="GO:0004055">
    <property type="term" value="F:argininosuccinate synthase activity"/>
    <property type="evidence" value="ECO:0007669"/>
    <property type="project" value="UniProtKB-UniRule"/>
</dbReference>
<dbReference type="SUPFAM" id="SSF52402">
    <property type="entry name" value="Adenine nucleotide alpha hydrolases-like"/>
    <property type="match status" value="1"/>
</dbReference>
<name>A0A7U6JFG2_CALEA</name>
<feature type="domain" description="Arginosuccinate synthase-like N-terminal" evidence="11">
    <location>
        <begin position="4"/>
        <end position="167"/>
    </location>
</feature>
<evidence type="ECO:0000256" key="2">
    <source>
        <dbReference type="ARBA" id="ARBA00011881"/>
    </source>
</evidence>
<feature type="binding site" evidence="10">
    <location>
        <position position="280"/>
    </location>
    <ligand>
        <name>L-citrulline</name>
        <dbReference type="ChEBI" id="CHEBI:57743"/>
    </ligand>
</feature>
<feature type="binding site" evidence="10">
    <location>
        <position position="178"/>
    </location>
    <ligand>
        <name>L-citrulline</name>
        <dbReference type="ChEBI" id="CHEBI:57743"/>
    </ligand>
</feature>
<keyword evidence="8 10" id="KW-0547">Nucleotide-binding</keyword>
<evidence type="ECO:0000256" key="5">
    <source>
        <dbReference type="ARBA" id="ARBA00022571"/>
    </source>
</evidence>
<dbReference type="RefSeq" id="WP_014452811.1">
    <property type="nucleotide sequence ID" value="NC_017096.1"/>
</dbReference>
<dbReference type="CDD" id="cd01999">
    <property type="entry name" value="ASS"/>
    <property type="match status" value="1"/>
</dbReference>
<feature type="binding site" evidence="10">
    <location>
        <position position="85"/>
    </location>
    <ligand>
        <name>L-citrulline</name>
        <dbReference type="ChEBI" id="CHEBI:57743"/>
    </ligand>
</feature>
<feature type="binding site" evidence="10">
    <location>
        <position position="115"/>
    </location>
    <ligand>
        <name>ATP</name>
        <dbReference type="ChEBI" id="CHEBI:30616"/>
    </ligand>
</feature>
<dbReference type="InterPro" id="IPR023434">
    <property type="entry name" value="Arginosuc_synth_type_1_subfam"/>
</dbReference>
<dbReference type="EC" id="6.3.4.5" evidence="3 10"/>
<dbReference type="SUPFAM" id="SSF69864">
    <property type="entry name" value="Argininosuccinate synthetase, C-terminal domain"/>
    <property type="match status" value="1"/>
</dbReference>
<proteinExistence type="inferred from homology"/>
<dbReference type="FunFam" id="3.90.1260.10:FF:000003">
    <property type="entry name" value="Argininosuccinate synthase"/>
    <property type="match status" value="1"/>
</dbReference>
<dbReference type="InterPro" id="IPR048268">
    <property type="entry name" value="Arginosuc_syn_C"/>
</dbReference>
<evidence type="ECO:0000256" key="9">
    <source>
        <dbReference type="ARBA" id="ARBA00022840"/>
    </source>
</evidence>
<feature type="binding site" evidence="10">
    <location>
        <position position="187"/>
    </location>
    <ligand>
        <name>L-citrulline</name>
        <dbReference type="ChEBI" id="CHEBI:57743"/>
    </ligand>
</feature>
<comment type="similarity">
    <text evidence="10">Belongs to the argininosuccinate synthase family. Type 1 subfamily.</text>
</comment>
<sequence length="426" mass="48155">MKGKVVLAYSGGLDTSVILHYLVEKGYEVIAFVGNIGQSENFDEIKEKALKTGASKVYVEDLRKRFVVEFIFPALMGNAIYEGRYLLGTSLARPLLAQKQVEIAEKEGAEYVAHGATAKGNDQVRFELSYYALNPEIKVISPWKDEEFLSNFKGRSDLIEYAKKHGINVKATKDKPFSEDENLMHISHEAGIIEDPMYRPEEYIFSKTKSPKEAKDEETIIEIYFKDGIPVKVVNPKENIVKEDPLDLFLYLNQVGSENGVGRVDMVENRFIGIKSRGIYETPGATILWTAHRDLEGIAMDKEVMHLRDMLTPKFSELIYNGMWFSPEMDFLFAAIKKSQEAIDGKVVLSIYKGNVMPIGRESPTSLYDKDLSSMDIEGGFTASDSKGFININAIRLKAHAAVLRRKNPYTWREILYGKTLEEKGN</sequence>
<evidence type="ECO:0000256" key="4">
    <source>
        <dbReference type="ARBA" id="ARBA00014810"/>
    </source>
</evidence>
<keyword evidence="6 10" id="KW-0436">Ligase</keyword>
<organism evidence="13 14">
    <name type="scientific">Caldisericum exile (strain DSM 21853 / NBRC 104410 / AZM16c01)</name>
    <dbReference type="NCBI Taxonomy" id="511051"/>
    <lineage>
        <taxon>Bacteria</taxon>
        <taxon>Pseudomonadati</taxon>
        <taxon>Caldisericota/Cryosericota group</taxon>
        <taxon>Caldisericota</taxon>
        <taxon>Caldisericia</taxon>
        <taxon>Caldisericales</taxon>
        <taxon>Caldisericaceae</taxon>
        <taxon>Caldisericum</taxon>
    </lineage>
</organism>
<evidence type="ECO:0000259" key="12">
    <source>
        <dbReference type="Pfam" id="PF20979"/>
    </source>
</evidence>
<comment type="catalytic activity">
    <reaction evidence="10">
        <text>L-citrulline + L-aspartate + ATP = 2-(N(omega)-L-arginino)succinate + AMP + diphosphate + H(+)</text>
        <dbReference type="Rhea" id="RHEA:10932"/>
        <dbReference type="ChEBI" id="CHEBI:15378"/>
        <dbReference type="ChEBI" id="CHEBI:29991"/>
        <dbReference type="ChEBI" id="CHEBI:30616"/>
        <dbReference type="ChEBI" id="CHEBI:33019"/>
        <dbReference type="ChEBI" id="CHEBI:57472"/>
        <dbReference type="ChEBI" id="CHEBI:57743"/>
        <dbReference type="ChEBI" id="CHEBI:456215"/>
        <dbReference type="EC" id="6.3.4.5"/>
    </reaction>
</comment>
<protein>
    <recommendedName>
        <fullName evidence="4 10">Argininosuccinate synthase</fullName>
        <ecNumber evidence="3 10">6.3.4.5</ecNumber>
    </recommendedName>
    <alternativeName>
        <fullName evidence="10">Citrulline--aspartate ligase</fullName>
    </alternativeName>
</protein>
<evidence type="ECO:0000259" key="11">
    <source>
        <dbReference type="Pfam" id="PF00764"/>
    </source>
</evidence>
<dbReference type="InterPro" id="IPR048267">
    <property type="entry name" value="Arginosuc_syn_N"/>
</dbReference>
<comment type="pathway">
    <text evidence="1 10">Amino-acid biosynthesis; L-arginine biosynthesis; L-arginine from L-ornithine and carbamoyl phosphate: step 2/3.</text>
</comment>
<feature type="binding site" evidence="10">
    <location>
        <position position="125"/>
    </location>
    <ligand>
        <name>L-citrulline</name>
        <dbReference type="ChEBI" id="CHEBI:57743"/>
    </ligand>
</feature>
<dbReference type="HAMAP" id="MF_00005">
    <property type="entry name" value="Arg_succ_synth_type1"/>
    <property type="match status" value="1"/>
</dbReference>
<dbReference type="Proteomes" id="UP000004793">
    <property type="component" value="Chromosome"/>
</dbReference>
<keyword evidence="10" id="KW-0963">Cytoplasm</keyword>
<dbReference type="Pfam" id="PF00764">
    <property type="entry name" value="Arginosuc_synth"/>
    <property type="match status" value="1"/>
</dbReference>
<evidence type="ECO:0000256" key="6">
    <source>
        <dbReference type="ARBA" id="ARBA00022598"/>
    </source>
</evidence>
<dbReference type="InterPro" id="IPR024074">
    <property type="entry name" value="AS_cat/multimer_dom_body"/>
</dbReference>
<dbReference type="PANTHER" id="PTHR11587">
    <property type="entry name" value="ARGININOSUCCINATE SYNTHASE"/>
    <property type="match status" value="1"/>
</dbReference>
<feature type="binding site" evidence="10">
    <location>
        <position position="117"/>
    </location>
    <ligand>
        <name>L-aspartate</name>
        <dbReference type="ChEBI" id="CHEBI:29991"/>
    </ligand>
</feature>
<accession>A0A7U6JFG2</accession>
<evidence type="ECO:0000256" key="10">
    <source>
        <dbReference type="HAMAP-Rule" id="MF_00005"/>
    </source>
</evidence>
<gene>
    <name evidence="10 13" type="primary">argG</name>
    <name evidence="13" type="ordered locus">CSE_02780</name>
</gene>
<dbReference type="GO" id="GO:0005737">
    <property type="term" value="C:cytoplasm"/>
    <property type="evidence" value="ECO:0007669"/>
    <property type="project" value="UniProtKB-SubCell"/>
</dbReference>
<dbReference type="GO" id="GO:0005524">
    <property type="term" value="F:ATP binding"/>
    <property type="evidence" value="ECO:0007669"/>
    <property type="project" value="UniProtKB-UniRule"/>
</dbReference>
<dbReference type="UniPathway" id="UPA00068">
    <property type="reaction ID" value="UER00113"/>
</dbReference>
<dbReference type="GO" id="GO:0006526">
    <property type="term" value="P:L-arginine biosynthetic process"/>
    <property type="evidence" value="ECO:0007669"/>
    <property type="project" value="UniProtKB-UniRule"/>
</dbReference>
<dbReference type="PROSITE" id="PS00565">
    <property type="entry name" value="ARGININOSUCCIN_SYN_2"/>
    <property type="match status" value="1"/>
</dbReference>
<evidence type="ECO:0000256" key="7">
    <source>
        <dbReference type="ARBA" id="ARBA00022605"/>
    </source>
</evidence>
<feature type="binding site" evidence="10">
    <location>
        <position position="122"/>
    </location>
    <ligand>
        <name>L-aspartate</name>
        <dbReference type="ChEBI" id="CHEBI:29991"/>
    </ligand>
</feature>
<dbReference type="NCBIfam" id="TIGR00032">
    <property type="entry name" value="argG"/>
    <property type="match status" value="1"/>
</dbReference>
<dbReference type="PANTHER" id="PTHR11587:SF2">
    <property type="entry name" value="ARGININOSUCCINATE SYNTHASE"/>
    <property type="match status" value="1"/>
</dbReference>
<dbReference type="Gene3D" id="3.40.50.620">
    <property type="entry name" value="HUPs"/>
    <property type="match status" value="1"/>
</dbReference>
<dbReference type="AlphaFoldDB" id="A0A7U6JFG2"/>
<dbReference type="Pfam" id="PF20979">
    <property type="entry name" value="Arginosuc_syn_C"/>
    <property type="match status" value="1"/>
</dbReference>
<feature type="binding site" evidence="10">
    <location>
        <position position="121"/>
    </location>
    <ligand>
        <name>L-aspartate</name>
        <dbReference type="ChEBI" id="CHEBI:29991"/>
    </ligand>
</feature>
<dbReference type="InterPro" id="IPR014729">
    <property type="entry name" value="Rossmann-like_a/b/a_fold"/>
</dbReference>
<comment type="subcellular location">
    <subcellularLocation>
        <location evidence="10">Cytoplasm</location>
    </subcellularLocation>
</comment>
<evidence type="ECO:0000256" key="3">
    <source>
        <dbReference type="ARBA" id="ARBA00012286"/>
    </source>
</evidence>